<accession>D7FC38</accession>
<evidence type="ECO:0000313" key="1">
    <source>
        <dbReference type="EMBL" id="CBI65745.1"/>
    </source>
</evidence>
<proteinExistence type="predicted"/>
<sequence length="46" mass="5462">MKFDGLLAKILVSGHRFDFILLKEALKSFDFVLLIMKFKKSKKRFL</sequence>
<dbReference type="KEGG" id="hpl:HPB8_188"/>
<dbReference type="EMBL" id="FN598874">
    <property type="protein sequence ID" value="CBI65745.1"/>
    <property type="molecule type" value="Genomic_DNA"/>
</dbReference>
<organism evidence="1 2">
    <name type="scientific">Helicobacter pylori (strain B8)</name>
    <dbReference type="NCBI Taxonomy" id="693745"/>
    <lineage>
        <taxon>Bacteria</taxon>
        <taxon>Pseudomonadati</taxon>
        <taxon>Campylobacterota</taxon>
        <taxon>Epsilonproteobacteria</taxon>
        <taxon>Campylobacterales</taxon>
        <taxon>Helicobacteraceae</taxon>
        <taxon>Helicobacter</taxon>
    </lineage>
</organism>
<dbReference type="AlphaFoldDB" id="D7FC38"/>
<evidence type="ECO:0000313" key="2">
    <source>
        <dbReference type="Proteomes" id="UP000007091"/>
    </source>
</evidence>
<dbReference type="Proteomes" id="UP000007091">
    <property type="component" value="Chromosome"/>
</dbReference>
<dbReference type="HOGENOM" id="CLU_3234458_0_0_7"/>
<protein>
    <submittedName>
        <fullName evidence="1">Uncharacterized protein</fullName>
    </submittedName>
</protein>
<gene>
    <name evidence="1" type="ordered locus">HPB8_188</name>
</gene>
<reference evidence="1 2" key="1">
    <citation type="journal article" date="2010" name="BMC Genomics">
        <title>Sequencing, annotation, and comparative genome analysis of the gerbil-adapted Helicobacter pylori strain B8.</title>
        <authorList>
            <person name="Farnbacher M."/>
            <person name="Jahns T."/>
            <person name="Willrodt D."/>
            <person name="Daniel R."/>
            <person name="Haas R."/>
            <person name="Goesmann A."/>
            <person name="Kurtz S."/>
            <person name="Rieder G."/>
        </authorList>
    </citation>
    <scope>NUCLEOTIDE SEQUENCE [LARGE SCALE GENOMIC DNA]</scope>
    <source>
        <strain evidence="1 2">B8</strain>
    </source>
</reference>
<name>D7FC38_HELP3</name>